<feature type="compositionally biased region" description="Polar residues" evidence="2">
    <location>
        <begin position="163"/>
        <end position="173"/>
    </location>
</feature>
<evidence type="ECO:0000256" key="1">
    <source>
        <dbReference type="SAM" id="Coils"/>
    </source>
</evidence>
<feature type="region of interest" description="Disordered" evidence="2">
    <location>
        <begin position="688"/>
        <end position="715"/>
    </location>
</feature>
<evidence type="ECO:0000256" key="3">
    <source>
        <dbReference type="SAM" id="SignalP"/>
    </source>
</evidence>
<dbReference type="PANTHER" id="PTHR48125">
    <property type="entry name" value="LP07818P1"/>
    <property type="match status" value="1"/>
</dbReference>
<dbReference type="InterPro" id="IPR018392">
    <property type="entry name" value="LysM"/>
</dbReference>
<feature type="signal peptide" evidence="3">
    <location>
        <begin position="1"/>
        <end position="24"/>
    </location>
</feature>
<dbReference type="Proteomes" id="UP001617669">
    <property type="component" value="Unassembled WGS sequence"/>
</dbReference>
<feature type="region of interest" description="Disordered" evidence="2">
    <location>
        <begin position="294"/>
        <end position="329"/>
    </location>
</feature>
<protein>
    <submittedName>
        <fullName evidence="5">FimV/HubP family polar landmark protein</fullName>
    </submittedName>
</protein>
<dbReference type="InterPro" id="IPR020012">
    <property type="entry name" value="LysM_FimV"/>
</dbReference>
<feature type="compositionally biased region" description="Pro residues" evidence="2">
    <location>
        <begin position="177"/>
        <end position="194"/>
    </location>
</feature>
<dbReference type="CDD" id="cd00118">
    <property type="entry name" value="LysM"/>
    <property type="match status" value="1"/>
</dbReference>
<proteinExistence type="predicted"/>
<feature type="compositionally biased region" description="Low complexity" evidence="2">
    <location>
        <begin position="312"/>
        <end position="329"/>
    </location>
</feature>
<dbReference type="InterPro" id="IPR057840">
    <property type="entry name" value="FimV_N"/>
</dbReference>
<evidence type="ECO:0000313" key="5">
    <source>
        <dbReference type="EMBL" id="MFJ5445443.1"/>
    </source>
</evidence>
<feature type="region of interest" description="Disordered" evidence="2">
    <location>
        <begin position="161"/>
        <end position="199"/>
    </location>
</feature>
<dbReference type="Gene3D" id="3.10.350.10">
    <property type="entry name" value="LysM domain"/>
    <property type="match status" value="1"/>
</dbReference>
<feature type="region of interest" description="Disordered" evidence="2">
    <location>
        <begin position="833"/>
        <end position="861"/>
    </location>
</feature>
<keyword evidence="6" id="KW-1185">Reference proteome</keyword>
<sequence length="1032" mass="109061">MHKSKFKGVALAVLLAFVPMMGEAAGLGRLTVTSGLGEPLSAEIELLSTTPDELASLSAGIAPQEAYNVQGVERTAIHNAIKVAVSKRADGVPVLKLTSSQAISDPFLDMLIQVDWATGRLLREYTVLLDPPGYNNQAQVYNGVQLPPSAAPAIPVPAEVPKQAQSAVNTAPSRSAPVPPTPTRPQAKPAPTPVPDTSAPHYTTARGDTLSAIAREHQVQGVSLDQMLVGLYRANEDAFAGKNMNRLKVGQILRVPSASELQQVAPAEATREVKVQTSDWNAYRNRLADLAAESIPSTDGGAQQSASGRISTPATDRATPPAAGPRDVVRLSSNNANQAQLNSMQEELTAKDKSLKEAAERTAMLEKQIADMQKLLAIKNQALANLQNADEPAAKPAIPPEPAEIKPEPQPEPEDTTVATEPTVEESKPDAAAAGDAVEPVKPQNQPAPVAPPVEEPSLFDELVGDDPLPLALAGGGILLLLGGWLYMRNKRKRELDSFEKGILTAGGLKPNTVFGNTAGATVNTGDTSFLNDFSQNTGGMIDTHDVDPIAEAEVYMAYGRDAQAEEILKDAIVKEPQRHELHLKLLEIYAARNDTSAFETVAGEMYTTLGAADPVWGKVAAMGRKLEPENPLYSEDNITDKASAPLVLGAAQANEAVQQKSTETSAGLDSAILAGAAVAATAGLMNDDGEQDQSLDDTLLAGSDEDNGDEQDFPALDFDLDTAVAEPDQAEETADQYAGNSMDFTLDLPEPPAENSMQLDIAELDAAIPDFDLPELSAESNGDEGQAEETAVPEFFIPELDEIDSQTVVDEPLQTPDVDLDLPEIELPAVELSAPAAETSATEVGDSPDDDGLPNIDFDLPEISFSDDAAADNVLSDADELPELPKAGEAVPDPEVEADSAPETNEPSFNFAGIDLGGDTQAATEVEGAGEESIVFPDFDLEIDDEVAATPTASDINLSGISLDVADEHAGSTEPESEMDESPDVDTKLDLVTAYMDMGDNEGARELLEEILNEGGPRQKQKAQSILDNLP</sequence>
<reference evidence="5 6" key="1">
    <citation type="submission" date="2024-11" db="EMBL/GenBank/DDBJ databases">
        <authorList>
            <person name="Kaparullina E.N."/>
            <person name="Delegan Y.A."/>
            <person name="Doronina N.V."/>
        </authorList>
    </citation>
    <scope>NUCLEOTIDE SEQUENCE [LARGE SCALE GENOMIC DNA]</scope>
    <source>
        <strain evidence="5 6">7sh_L</strain>
    </source>
</reference>
<dbReference type="InterPro" id="IPR036779">
    <property type="entry name" value="LysM_dom_sf"/>
</dbReference>
<feature type="domain" description="LysM" evidence="4">
    <location>
        <begin position="200"/>
        <end position="255"/>
    </location>
</feature>
<dbReference type="RefSeq" id="WP_400879744.1">
    <property type="nucleotide sequence ID" value="NZ_JBIWXY010000001.1"/>
</dbReference>
<dbReference type="InterPro" id="IPR020011">
    <property type="entry name" value="FimV_C"/>
</dbReference>
<feature type="compositionally biased region" description="Polar residues" evidence="2">
    <location>
        <begin position="295"/>
        <end position="310"/>
    </location>
</feature>
<dbReference type="NCBIfam" id="TIGR03504">
    <property type="entry name" value="FimV_Cterm"/>
    <property type="match status" value="1"/>
</dbReference>
<dbReference type="InterPro" id="IPR038440">
    <property type="entry name" value="FimV_C_sf"/>
</dbReference>
<dbReference type="PANTHER" id="PTHR48125:SF12">
    <property type="entry name" value="AT HOOK TRANSCRIPTION FACTOR FAMILY-RELATED"/>
    <property type="match status" value="1"/>
</dbReference>
<dbReference type="Pfam" id="PF01476">
    <property type="entry name" value="LysM"/>
    <property type="match status" value="1"/>
</dbReference>
<dbReference type="PROSITE" id="PS51782">
    <property type="entry name" value="LYSM"/>
    <property type="match status" value="1"/>
</dbReference>
<feature type="compositionally biased region" description="Acidic residues" evidence="2">
    <location>
        <begin position="704"/>
        <end position="713"/>
    </location>
</feature>
<organism evidence="5 6">
    <name type="scientific">Methylobacillus methanolivorans</name>
    <dbReference type="NCBI Taxonomy" id="1848927"/>
    <lineage>
        <taxon>Bacteria</taxon>
        <taxon>Pseudomonadati</taxon>
        <taxon>Pseudomonadota</taxon>
        <taxon>Betaproteobacteria</taxon>
        <taxon>Nitrosomonadales</taxon>
        <taxon>Methylophilaceae</taxon>
        <taxon>Methylobacillus</taxon>
    </lineage>
</organism>
<keyword evidence="3" id="KW-0732">Signal</keyword>
<accession>A0ABW8GKG2</accession>
<evidence type="ECO:0000313" key="6">
    <source>
        <dbReference type="Proteomes" id="UP001617669"/>
    </source>
</evidence>
<gene>
    <name evidence="5" type="ORF">ACIKP9_04310</name>
</gene>
<evidence type="ECO:0000256" key="2">
    <source>
        <dbReference type="SAM" id="MobiDB-lite"/>
    </source>
</evidence>
<dbReference type="Pfam" id="PF25800">
    <property type="entry name" value="FimV_N"/>
    <property type="match status" value="1"/>
</dbReference>
<dbReference type="NCBIfam" id="TIGR03505">
    <property type="entry name" value="FimV_core"/>
    <property type="match status" value="1"/>
</dbReference>
<dbReference type="EMBL" id="JBIWXY010000001">
    <property type="protein sequence ID" value="MFJ5445443.1"/>
    <property type="molecule type" value="Genomic_DNA"/>
</dbReference>
<dbReference type="Gene3D" id="1.20.58.2200">
    <property type="match status" value="1"/>
</dbReference>
<name>A0ABW8GKG2_9PROT</name>
<feature type="coiled-coil region" evidence="1">
    <location>
        <begin position="341"/>
        <end position="389"/>
    </location>
</feature>
<feature type="chain" id="PRO_5045381002" evidence="3">
    <location>
        <begin position="25"/>
        <end position="1032"/>
    </location>
</feature>
<keyword evidence="1" id="KW-0175">Coiled coil</keyword>
<comment type="caution">
    <text evidence="5">The sequence shown here is derived from an EMBL/GenBank/DDBJ whole genome shotgun (WGS) entry which is preliminary data.</text>
</comment>
<evidence type="ECO:0000259" key="4">
    <source>
        <dbReference type="PROSITE" id="PS51782"/>
    </source>
</evidence>
<feature type="region of interest" description="Disordered" evidence="2">
    <location>
        <begin position="389"/>
        <end position="459"/>
    </location>
</feature>
<feature type="region of interest" description="Disordered" evidence="2">
    <location>
        <begin position="884"/>
        <end position="917"/>
    </location>
</feature>